<dbReference type="EMBL" id="AMQN01015443">
    <property type="status" value="NOT_ANNOTATED_CDS"/>
    <property type="molecule type" value="Genomic_DNA"/>
</dbReference>
<dbReference type="EMBL" id="AMQN01015442">
    <property type="status" value="NOT_ANNOTATED_CDS"/>
    <property type="molecule type" value="Genomic_DNA"/>
</dbReference>
<organism evidence="2">
    <name type="scientific">Capitella teleta</name>
    <name type="common">Polychaete worm</name>
    <dbReference type="NCBI Taxonomy" id="283909"/>
    <lineage>
        <taxon>Eukaryota</taxon>
        <taxon>Metazoa</taxon>
        <taxon>Spiralia</taxon>
        <taxon>Lophotrochozoa</taxon>
        <taxon>Annelida</taxon>
        <taxon>Polychaeta</taxon>
        <taxon>Sedentaria</taxon>
        <taxon>Scolecida</taxon>
        <taxon>Capitellidae</taxon>
        <taxon>Capitella</taxon>
    </lineage>
</organism>
<dbReference type="AlphaFoldDB" id="R7T596"/>
<dbReference type="OrthoDB" id="41905at2759"/>
<reference evidence="3" key="3">
    <citation type="submission" date="2015-06" db="UniProtKB">
        <authorList>
            <consortium name="EnsemblMetazoa"/>
        </authorList>
    </citation>
    <scope>IDENTIFICATION</scope>
</reference>
<feature type="chain" id="PRO_5008786665" evidence="1">
    <location>
        <begin position="17"/>
        <end position="733"/>
    </location>
</feature>
<dbReference type="EMBL" id="KB311907">
    <property type="protein sequence ID" value="ELT88253.1"/>
    <property type="molecule type" value="Genomic_DNA"/>
</dbReference>
<dbReference type="OMA" id="HLMVISW"/>
<evidence type="ECO:0000313" key="4">
    <source>
        <dbReference type="Proteomes" id="UP000014760"/>
    </source>
</evidence>
<sequence>MILRLIICLLSSAAWGVCNVNGQLQVKTSLDGSFSINVQNKTWLRSSDTFIRHSHTGFSTINNTLILSGPPYISSGIDNIGNFDSVTFEYNAEGRMFQAGIRSYRSISAVVFSQTFPDQLTNTAVENRNNVLSGFPTFLLGNSDADLGLINYNSAFSGWGSLQLEKWTEKSRLNGGLASGPVLFFDRGDNAVIISPYKNFMASCFCRSNTSVSWGLMGDVDNVPDGFNHETILFYGHQGINKAMRDWGKLMQRVYNKKTVLRDLDPTLKYIGYYTDLGFEGAYYYHLTAPNKTYEETILEIRDYYIQSGIPYKYLQYDDWFYPVTGSGYGATVLWDADPKVFPHGLRNLYNMTQLPVVAHNRYWSVKNVYSKSNGGKFNFIKDGENALPDDQDFLDVQSNMQPVYTDLFLGRKWLMQMGEAAERNGISIQYCLTLPRNLLSTLEIPAVTQSRASGDYQKLSNNYDIGISSLFADSFGIAPFKDNFWTMTEQPGNKYHHTEPRPSLQAAVALLSTGPVGVSDRIGYSNVSLIHSLIMADGRLLKPSQAATYIDANIQERVFRDGAGPQGKIFSTLSQISGFIFGVIMATDMKQNYDLKLSQTGFDRGDPVMVFDSEYSLNVGQPRMLSDQSPLSLTNCSSHGICLHFTSPVFSIKGKQVILLGETSKMLPLSPERISSISSSTDDLQLILRGSPSEVLQITACDADNTAICWRFNCIIADDGHARLSFNSAVCQ</sequence>
<dbReference type="Proteomes" id="UP000014760">
    <property type="component" value="Unassembled WGS sequence"/>
</dbReference>
<protein>
    <submittedName>
        <fullName evidence="2 3">Uncharacterized protein</fullName>
    </submittedName>
</protein>
<dbReference type="HOGENOM" id="CLU_016717_1_0_1"/>
<proteinExistence type="predicted"/>
<name>R7T596_CAPTE</name>
<feature type="signal peptide" evidence="1">
    <location>
        <begin position="1"/>
        <end position="16"/>
    </location>
</feature>
<dbReference type="EnsemblMetazoa" id="CapteT222495">
    <property type="protein sequence ID" value="CapteP222495"/>
    <property type="gene ID" value="CapteG222495"/>
</dbReference>
<gene>
    <name evidence="2" type="ORF">CAPTEDRAFT_222495</name>
</gene>
<keyword evidence="4" id="KW-1185">Reference proteome</keyword>
<keyword evidence="1" id="KW-0732">Signal</keyword>
<evidence type="ECO:0000313" key="3">
    <source>
        <dbReference type="EnsemblMetazoa" id="CapteP222495"/>
    </source>
</evidence>
<evidence type="ECO:0000313" key="2">
    <source>
        <dbReference type="EMBL" id="ELT88253.1"/>
    </source>
</evidence>
<dbReference type="STRING" id="283909.R7T596"/>
<evidence type="ECO:0000256" key="1">
    <source>
        <dbReference type="SAM" id="SignalP"/>
    </source>
</evidence>
<dbReference type="InterPro" id="IPR017853">
    <property type="entry name" value="GH"/>
</dbReference>
<accession>R7T596</accession>
<reference evidence="2 4" key="2">
    <citation type="journal article" date="2013" name="Nature">
        <title>Insights into bilaterian evolution from three spiralian genomes.</title>
        <authorList>
            <person name="Simakov O."/>
            <person name="Marletaz F."/>
            <person name="Cho S.J."/>
            <person name="Edsinger-Gonzales E."/>
            <person name="Havlak P."/>
            <person name="Hellsten U."/>
            <person name="Kuo D.H."/>
            <person name="Larsson T."/>
            <person name="Lv J."/>
            <person name="Arendt D."/>
            <person name="Savage R."/>
            <person name="Osoegawa K."/>
            <person name="de Jong P."/>
            <person name="Grimwood J."/>
            <person name="Chapman J.A."/>
            <person name="Shapiro H."/>
            <person name="Aerts A."/>
            <person name="Otillar R.P."/>
            <person name="Terry A.Y."/>
            <person name="Boore J.L."/>
            <person name="Grigoriev I.V."/>
            <person name="Lindberg D.R."/>
            <person name="Seaver E.C."/>
            <person name="Weisblat D.A."/>
            <person name="Putnam N.H."/>
            <person name="Rokhsar D.S."/>
        </authorList>
    </citation>
    <scope>NUCLEOTIDE SEQUENCE</scope>
    <source>
        <strain evidence="2 4">I ESC-2004</strain>
    </source>
</reference>
<reference evidence="4" key="1">
    <citation type="submission" date="2012-12" db="EMBL/GenBank/DDBJ databases">
        <authorList>
            <person name="Hellsten U."/>
            <person name="Grimwood J."/>
            <person name="Chapman J.A."/>
            <person name="Shapiro H."/>
            <person name="Aerts A."/>
            <person name="Otillar R.P."/>
            <person name="Terry A.Y."/>
            <person name="Boore J.L."/>
            <person name="Simakov O."/>
            <person name="Marletaz F."/>
            <person name="Cho S.-J."/>
            <person name="Edsinger-Gonzales E."/>
            <person name="Havlak P."/>
            <person name="Kuo D.-H."/>
            <person name="Larsson T."/>
            <person name="Lv J."/>
            <person name="Arendt D."/>
            <person name="Savage R."/>
            <person name="Osoegawa K."/>
            <person name="de Jong P."/>
            <person name="Lindberg D.R."/>
            <person name="Seaver E.C."/>
            <person name="Weisblat D.A."/>
            <person name="Putnam N.H."/>
            <person name="Grigoriev I.V."/>
            <person name="Rokhsar D.S."/>
        </authorList>
    </citation>
    <scope>NUCLEOTIDE SEQUENCE</scope>
    <source>
        <strain evidence="4">I ESC-2004</strain>
    </source>
</reference>
<dbReference type="SUPFAM" id="SSF51445">
    <property type="entry name" value="(Trans)glycosidases"/>
    <property type="match status" value="1"/>
</dbReference>